<feature type="compositionally biased region" description="Low complexity" evidence="1">
    <location>
        <begin position="7"/>
        <end position="19"/>
    </location>
</feature>
<protein>
    <submittedName>
        <fullName evidence="2">Uncharacterized protein</fullName>
    </submittedName>
</protein>
<dbReference type="SUPFAM" id="SSF53756">
    <property type="entry name" value="UDP-Glycosyltransferase/glycogen phosphorylase"/>
    <property type="match status" value="1"/>
</dbReference>
<feature type="region of interest" description="Disordered" evidence="1">
    <location>
        <begin position="1"/>
        <end position="22"/>
    </location>
</feature>
<name>A0AAE1R951_9SOLA</name>
<proteinExistence type="predicted"/>
<organism evidence="2 3">
    <name type="scientific">Anisodus tanguticus</name>
    <dbReference type="NCBI Taxonomy" id="243964"/>
    <lineage>
        <taxon>Eukaryota</taxon>
        <taxon>Viridiplantae</taxon>
        <taxon>Streptophyta</taxon>
        <taxon>Embryophyta</taxon>
        <taxon>Tracheophyta</taxon>
        <taxon>Spermatophyta</taxon>
        <taxon>Magnoliopsida</taxon>
        <taxon>eudicotyledons</taxon>
        <taxon>Gunneridae</taxon>
        <taxon>Pentapetalae</taxon>
        <taxon>asterids</taxon>
        <taxon>lamiids</taxon>
        <taxon>Solanales</taxon>
        <taxon>Solanaceae</taxon>
        <taxon>Solanoideae</taxon>
        <taxon>Hyoscyameae</taxon>
        <taxon>Anisodus</taxon>
    </lineage>
</organism>
<dbReference type="EMBL" id="JAVYJV010000018">
    <property type="protein sequence ID" value="KAK4347400.1"/>
    <property type="molecule type" value="Genomic_DNA"/>
</dbReference>
<sequence>MILKEASPSPSNSPSKSSNFGLNTRLLEEKGVGVEIPRNEQDGSFTSDSVAESVKFAVVSEESESLRANARRVSGLFGDRNRNGRLIDDCVDYLMENRIGKSSS</sequence>
<evidence type="ECO:0000313" key="2">
    <source>
        <dbReference type="EMBL" id="KAK4347400.1"/>
    </source>
</evidence>
<accession>A0AAE1R951</accession>
<dbReference type="Gene3D" id="3.40.50.2000">
    <property type="entry name" value="Glycogen Phosphorylase B"/>
    <property type="match status" value="1"/>
</dbReference>
<evidence type="ECO:0000313" key="3">
    <source>
        <dbReference type="Proteomes" id="UP001291623"/>
    </source>
</evidence>
<comment type="caution">
    <text evidence="2">The sequence shown here is derived from an EMBL/GenBank/DDBJ whole genome shotgun (WGS) entry which is preliminary data.</text>
</comment>
<dbReference type="AlphaFoldDB" id="A0AAE1R951"/>
<gene>
    <name evidence="2" type="ORF">RND71_033739</name>
</gene>
<reference evidence="2" key="1">
    <citation type="submission" date="2023-12" db="EMBL/GenBank/DDBJ databases">
        <title>Genome assembly of Anisodus tanguticus.</title>
        <authorList>
            <person name="Wang Y.-J."/>
        </authorList>
    </citation>
    <scope>NUCLEOTIDE SEQUENCE</scope>
    <source>
        <strain evidence="2">KB-2021</strain>
        <tissue evidence="2">Leaf</tissue>
    </source>
</reference>
<evidence type="ECO:0000256" key="1">
    <source>
        <dbReference type="SAM" id="MobiDB-lite"/>
    </source>
</evidence>
<keyword evidence="3" id="KW-1185">Reference proteome</keyword>
<dbReference type="Proteomes" id="UP001291623">
    <property type="component" value="Unassembled WGS sequence"/>
</dbReference>